<dbReference type="Proteomes" id="UP000003082">
    <property type="component" value="Unassembled WGS sequence"/>
</dbReference>
<evidence type="ECO:0000313" key="1">
    <source>
        <dbReference type="EMBL" id="EEF14222.1"/>
    </source>
</evidence>
<dbReference type="AlphaFoldDB" id="B9D1B0"/>
<protein>
    <submittedName>
        <fullName evidence="1">Uncharacterized protein</fullName>
    </submittedName>
</protein>
<comment type="caution">
    <text evidence="1">The sequence shown here is derived from an EMBL/GenBank/DDBJ whole genome shotgun (WGS) entry which is preliminary data.</text>
</comment>
<accession>B9D1B0</accession>
<gene>
    <name evidence="1" type="ORF">CAMRE0001_3197</name>
</gene>
<name>B9D1B0_CAMRE</name>
<dbReference type="EMBL" id="ACFU01000008">
    <property type="protein sequence ID" value="EEF14222.1"/>
    <property type="molecule type" value="Genomic_DNA"/>
</dbReference>
<evidence type="ECO:0000313" key="2">
    <source>
        <dbReference type="Proteomes" id="UP000003082"/>
    </source>
</evidence>
<dbReference type="RefSeq" id="WP_004319191.1">
    <property type="nucleotide sequence ID" value="NZ_ACFU01000008.1"/>
</dbReference>
<reference evidence="1 2" key="1">
    <citation type="submission" date="2008-08" db="EMBL/GenBank/DDBJ databases">
        <authorList>
            <person name="Madupu R."/>
            <person name="Durkin A.S."/>
            <person name="Torralba M."/>
            <person name="Methe B."/>
            <person name="Sutton G.G."/>
            <person name="Strausberg R.L."/>
            <person name="Nelson K.E."/>
        </authorList>
    </citation>
    <scope>NUCLEOTIDE SEQUENCE [LARGE SCALE GENOMIC DNA]</scope>
    <source>
        <strain evidence="1 2">RM3267</strain>
    </source>
</reference>
<proteinExistence type="predicted"/>
<sequence>MRALLEFSAELSSDERIYAAPTSLLGYANYRIASDCRSRDRALRLKPEVCGKTSRLSESNVIVKRRVNKIYRENLGRCGLRFRSVAGDLASASRANGYKK</sequence>
<keyword evidence="2" id="KW-1185">Reference proteome</keyword>
<organism evidence="1 2">
    <name type="scientific">Campylobacter rectus RM3267</name>
    <dbReference type="NCBI Taxonomy" id="553218"/>
    <lineage>
        <taxon>Bacteria</taxon>
        <taxon>Pseudomonadati</taxon>
        <taxon>Campylobacterota</taxon>
        <taxon>Epsilonproteobacteria</taxon>
        <taxon>Campylobacterales</taxon>
        <taxon>Campylobacteraceae</taxon>
        <taxon>Campylobacter</taxon>
    </lineage>
</organism>
<dbReference type="STRING" id="553218.CAMRE0001_3197"/>